<gene>
    <name evidence="1" type="ORF">TH53_14020</name>
</gene>
<evidence type="ECO:0000313" key="2">
    <source>
        <dbReference type="Proteomes" id="UP000032049"/>
    </source>
</evidence>
<dbReference type="Proteomes" id="UP000032049">
    <property type="component" value="Unassembled WGS sequence"/>
</dbReference>
<keyword evidence="2" id="KW-1185">Reference proteome</keyword>
<name>A0A0D0GKD8_9SPHI</name>
<dbReference type="AlphaFoldDB" id="A0A0D0GKD8"/>
<accession>A0A0D0GKD8</accession>
<evidence type="ECO:0000313" key="1">
    <source>
        <dbReference type="EMBL" id="KIO76650.1"/>
    </source>
</evidence>
<comment type="caution">
    <text evidence="1">The sequence shown here is derived from an EMBL/GenBank/DDBJ whole genome shotgun (WGS) entry which is preliminary data.</text>
</comment>
<dbReference type="OrthoDB" id="750002at2"/>
<dbReference type="EMBL" id="JXRA01000058">
    <property type="protein sequence ID" value="KIO76650.1"/>
    <property type="molecule type" value="Genomic_DNA"/>
</dbReference>
<dbReference type="RefSeq" id="WP_041882830.1">
    <property type="nucleotide sequence ID" value="NZ_CP157278.1"/>
</dbReference>
<organism evidence="1 2">
    <name type="scientific">Pedobacter lusitanus</name>
    <dbReference type="NCBI Taxonomy" id="1503925"/>
    <lineage>
        <taxon>Bacteria</taxon>
        <taxon>Pseudomonadati</taxon>
        <taxon>Bacteroidota</taxon>
        <taxon>Sphingobacteriia</taxon>
        <taxon>Sphingobacteriales</taxon>
        <taxon>Sphingobacteriaceae</taxon>
        <taxon>Pedobacter</taxon>
    </lineage>
</organism>
<protein>
    <submittedName>
        <fullName evidence="1">Uncharacterized protein</fullName>
    </submittedName>
</protein>
<sequence length="249" mass="27230">MSIRKNLLVLLFFLTGICYGQEKTAGVLENDQFSYTGFINQKIPVTLDLTILGDYTVTGKISYLNTKPALPISIIGTYNQSESVFTLAEYEKSGNISGLIRATLKNLLIEGEWGSTKSDASYPLSLTFKAHHSIKPQVPASQHIEGEYAYHYGETGYDGVIKITREKNGTYAYAIGTVTGDKTRDLANASGSGLALQNNQLMIEVNPSCRFSVTFYDGFLKIASLNKDADSCGFTGANATLRGVYLKIR</sequence>
<reference evidence="1 2" key="1">
    <citation type="submission" date="2015-01" db="EMBL/GenBank/DDBJ databases">
        <title>Draft genome sequence of Pedobacter sp. NL19 isolated from sludge of an effluent treatment pond in an abandoned uranium mine.</title>
        <authorList>
            <person name="Santos T."/>
            <person name="Caetano T."/>
            <person name="Covas C."/>
            <person name="Cruz A."/>
            <person name="Mendo S."/>
        </authorList>
    </citation>
    <scope>NUCLEOTIDE SEQUENCE [LARGE SCALE GENOMIC DNA]</scope>
    <source>
        <strain evidence="1 2">NL19</strain>
    </source>
</reference>
<proteinExistence type="predicted"/>